<feature type="chain" id="PRO_5018213633" evidence="1">
    <location>
        <begin position="17"/>
        <end position="298"/>
    </location>
</feature>
<protein>
    <submittedName>
        <fullName evidence="2">Uncharacterized protein</fullName>
    </submittedName>
</protein>
<dbReference type="Proteomes" id="UP000272025">
    <property type="component" value="Unassembled WGS sequence"/>
</dbReference>
<dbReference type="AlphaFoldDB" id="A0A3N2PTM5"/>
<dbReference type="OrthoDB" id="3006326at2759"/>
<evidence type="ECO:0000313" key="3">
    <source>
        <dbReference type="Proteomes" id="UP000272025"/>
    </source>
</evidence>
<feature type="signal peptide" evidence="1">
    <location>
        <begin position="1"/>
        <end position="16"/>
    </location>
</feature>
<dbReference type="EMBL" id="ML119056">
    <property type="protein sequence ID" value="ROT37848.1"/>
    <property type="molecule type" value="Genomic_DNA"/>
</dbReference>
<dbReference type="GeneID" id="39580500"/>
<keyword evidence="3" id="KW-1185">Reference proteome</keyword>
<dbReference type="RefSeq" id="XP_028465654.1">
    <property type="nucleotide sequence ID" value="XM_028612022.1"/>
</dbReference>
<accession>A0A3N2PTM5</accession>
<proteinExistence type="predicted"/>
<keyword evidence="1" id="KW-0732">Signal</keyword>
<organism evidence="2 3">
    <name type="scientific">Sodiomyces alkalinus (strain CBS 110278 / VKM F-3762 / F11)</name>
    <name type="common">Alkaliphilic filamentous fungus</name>
    <dbReference type="NCBI Taxonomy" id="1314773"/>
    <lineage>
        <taxon>Eukaryota</taxon>
        <taxon>Fungi</taxon>
        <taxon>Dikarya</taxon>
        <taxon>Ascomycota</taxon>
        <taxon>Pezizomycotina</taxon>
        <taxon>Sordariomycetes</taxon>
        <taxon>Hypocreomycetidae</taxon>
        <taxon>Glomerellales</taxon>
        <taxon>Plectosphaerellaceae</taxon>
        <taxon>Sodiomyces</taxon>
    </lineage>
</organism>
<gene>
    <name evidence="2" type="ORF">SODALDRAFT_333596</name>
</gene>
<evidence type="ECO:0000313" key="2">
    <source>
        <dbReference type="EMBL" id="ROT37848.1"/>
    </source>
</evidence>
<evidence type="ECO:0000256" key="1">
    <source>
        <dbReference type="SAM" id="SignalP"/>
    </source>
</evidence>
<sequence length="298" mass="32629">MRFSTLLPVMAAAVTACHKTTEYFDGYKYILSGPKNPAPKAEYEMAAAQTAITLLTERLGANALLDLVQPEFADPHDDLLKALPLIKERIGADGLIDLLQPAIAEADAYWHDVLDKSGSGWVDASGRGVLFLPNMTAQLFAGWSQSPLADEANNAGNPEHYLKRTREIAPGVLRSEILEGWGGVTTHFTVEDYGMPPNRQKWPFLNTLPDFPIQAAGGKTLLDGTLFGVLHISVRDVPGEEFGEEQDGIEIYASVWYGDGVDDDHLEDERTHIITEIVNLSLQAQRDVESGRFPPSGN</sequence>
<dbReference type="PROSITE" id="PS51257">
    <property type="entry name" value="PROKAR_LIPOPROTEIN"/>
    <property type="match status" value="1"/>
</dbReference>
<reference evidence="2 3" key="1">
    <citation type="journal article" date="2018" name="Mol. Ecol.">
        <title>The obligate alkalophilic soda-lake fungus Sodiomyces alkalinus has shifted to a protein diet.</title>
        <authorList>
            <person name="Grum-Grzhimaylo A.A."/>
            <person name="Falkoski D.L."/>
            <person name="van den Heuvel J."/>
            <person name="Valero-Jimenez C.A."/>
            <person name="Min B."/>
            <person name="Choi I.G."/>
            <person name="Lipzen A."/>
            <person name="Daum C.G."/>
            <person name="Aanen D.K."/>
            <person name="Tsang A."/>
            <person name="Henrissat B."/>
            <person name="Bilanenko E.N."/>
            <person name="de Vries R.P."/>
            <person name="van Kan J.A.L."/>
            <person name="Grigoriev I.V."/>
            <person name="Debets A.J.M."/>
        </authorList>
    </citation>
    <scope>NUCLEOTIDE SEQUENCE [LARGE SCALE GENOMIC DNA]</scope>
    <source>
        <strain evidence="2 3">F11</strain>
    </source>
</reference>
<name>A0A3N2PTM5_SODAK</name>